<organism evidence="1 2">
    <name type="scientific">Trichonephila clavata</name>
    <name type="common">Joro spider</name>
    <name type="synonym">Nephila clavata</name>
    <dbReference type="NCBI Taxonomy" id="2740835"/>
    <lineage>
        <taxon>Eukaryota</taxon>
        <taxon>Metazoa</taxon>
        <taxon>Ecdysozoa</taxon>
        <taxon>Arthropoda</taxon>
        <taxon>Chelicerata</taxon>
        <taxon>Arachnida</taxon>
        <taxon>Araneae</taxon>
        <taxon>Araneomorphae</taxon>
        <taxon>Entelegynae</taxon>
        <taxon>Araneoidea</taxon>
        <taxon>Nephilidae</taxon>
        <taxon>Trichonephila</taxon>
    </lineage>
</organism>
<dbReference type="EMBL" id="BMAO01023863">
    <property type="protein sequence ID" value="GFQ91369.1"/>
    <property type="molecule type" value="Genomic_DNA"/>
</dbReference>
<feature type="non-terminal residue" evidence="1">
    <location>
        <position position="1"/>
    </location>
</feature>
<gene>
    <name evidence="1" type="ORF">TNCT_367071</name>
</gene>
<dbReference type="OrthoDB" id="2401965at2759"/>
<comment type="caution">
    <text evidence="1">The sequence shown here is derived from an EMBL/GenBank/DDBJ whole genome shotgun (WGS) entry which is preliminary data.</text>
</comment>
<accession>A0A8X6KZU7</accession>
<sequence>MLKALRNPRSTSMNFCLLQNLCGSRNIASQVHSRSVLSLTNKYGVQRRY</sequence>
<dbReference type="Proteomes" id="UP000887116">
    <property type="component" value="Unassembled WGS sequence"/>
</dbReference>
<keyword evidence="2" id="KW-1185">Reference proteome</keyword>
<evidence type="ECO:0000313" key="2">
    <source>
        <dbReference type="Proteomes" id="UP000887116"/>
    </source>
</evidence>
<evidence type="ECO:0000313" key="1">
    <source>
        <dbReference type="EMBL" id="GFQ91369.1"/>
    </source>
</evidence>
<protein>
    <submittedName>
        <fullName evidence="1">Uncharacterized protein</fullName>
    </submittedName>
</protein>
<proteinExistence type="predicted"/>
<reference evidence="1" key="1">
    <citation type="submission" date="2020-07" db="EMBL/GenBank/DDBJ databases">
        <title>Multicomponent nature underlies the extraordinary mechanical properties of spider dragline silk.</title>
        <authorList>
            <person name="Kono N."/>
            <person name="Nakamura H."/>
            <person name="Mori M."/>
            <person name="Yoshida Y."/>
            <person name="Ohtoshi R."/>
            <person name="Malay A.D."/>
            <person name="Moran D.A.P."/>
            <person name="Tomita M."/>
            <person name="Numata K."/>
            <person name="Arakawa K."/>
        </authorList>
    </citation>
    <scope>NUCLEOTIDE SEQUENCE</scope>
</reference>
<name>A0A8X6KZU7_TRICU</name>
<dbReference type="AlphaFoldDB" id="A0A8X6KZU7"/>